<dbReference type="SUPFAM" id="SSF53335">
    <property type="entry name" value="S-adenosyl-L-methionine-dependent methyltransferases"/>
    <property type="match status" value="1"/>
</dbReference>
<proteinExistence type="inferred from homology"/>
<evidence type="ECO:0000256" key="1">
    <source>
        <dbReference type="ARBA" id="ARBA00022603"/>
    </source>
</evidence>
<feature type="binding site" evidence="5">
    <location>
        <position position="157"/>
    </location>
    <ligand>
        <name>S-adenosyl-L-methionine</name>
        <dbReference type="ChEBI" id="CHEBI:59789"/>
    </ligand>
</feature>
<protein>
    <recommendedName>
        <fullName evidence="5">Release factor glutamine methyltransferase</fullName>
        <shortName evidence="5">RF MTase</shortName>
        <ecNumber evidence="5">2.1.1.297</ecNumber>
    </recommendedName>
    <alternativeName>
        <fullName evidence="5">N5-glutamine methyltransferase PrmC</fullName>
    </alternativeName>
    <alternativeName>
        <fullName evidence="5">Protein-(glutamine-N5) MTase PrmC</fullName>
    </alternativeName>
    <alternativeName>
        <fullName evidence="5">Protein-glutamine N-methyltransferase PrmC</fullName>
    </alternativeName>
</protein>
<dbReference type="PROSITE" id="PS00092">
    <property type="entry name" value="N6_MTASE"/>
    <property type="match status" value="1"/>
</dbReference>
<comment type="function">
    <text evidence="5">Methylates the class 1 translation termination release factors RF1/PrfA and RF2/PrfB on the glutamine residue of the universally conserved GGQ motif.</text>
</comment>
<dbReference type="InterPro" id="IPR029063">
    <property type="entry name" value="SAM-dependent_MTases_sf"/>
</dbReference>
<reference evidence="8 9" key="1">
    <citation type="submission" date="2008-06" db="EMBL/GenBank/DDBJ databases">
        <title>Complete sequence of Pelodictyon phaeoclathratiforme BU-1.</title>
        <authorList>
            <consortium name="US DOE Joint Genome Institute"/>
            <person name="Lucas S."/>
            <person name="Copeland A."/>
            <person name="Lapidus A."/>
            <person name="Glavina del Rio T."/>
            <person name="Dalin E."/>
            <person name="Tice H."/>
            <person name="Bruce D."/>
            <person name="Goodwin L."/>
            <person name="Pitluck S."/>
            <person name="Schmutz J."/>
            <person name="Larimer F."/>
            <person name="Land M."/>
            <person name="Hauser L."/>
            <person name="Kyrpides N."/>
            <person name="Mikhailova N."/>
            <person name="Liu Z."/>
            <person name="Li T."/>
            <person name="Zhao F."/>
            <person name="Overmann J."/>
            <person name="Bryant D.A."/>
            <person name="Richardson P."/>
        </authorList>
    </citation>
    <scope>NUCLEOTIDE SEQUENCE [LARGE SCALE GENOMIC DNA]</scope>
    <source>
        <strain evidence="9">DSM 5477 / BU-1</strain>
    </source>
</reference>
<dbReference type="HAMAP" id="MF_02126">
    <property type="entry name" value="RF_methyltr_PrmC"/>
    <property type="match status" value="1"/>
</dbReference>
<evidence type="ECO:0000259" key="6">
    <source>
        <dbReference type="Pfam" id="PF05175"/>
    </source>
</evidence>
<organism evidence="8 9">
    <name type="scientific">Pelodictyon phaeoclathratiforme (strain DSM 5477 / BU-1)</name>
    <dbReference type="NCBI Taxonomy" id="324925"/>
    <lineage>
        <taxon>Bacteria</taxon>
        <taxon>Pseudomonadati</taxon>
        <taxon>Chlorobiota</taxon>
        <taxon>Chlorobiia</taxon>
        <taxon>Chlorobiales</taxon>
        <taxon>Chlorobiaceae</taxon>
        <taxon>Chlorobium/Pelodictyon group</taxon>
        <taxon>Pelodictyon</taxon>
    </lineage>
</organism>
<feature type="domain" description="Methyltransferase small" evidence="6">
    <location>
        <begin position="126"/>
        <end position="209"/>
    </location>
</feature>
<dbReference type="Gene3D" id="1.10.8.10">
    <property type="entry name" value="DNA helicase RuvA subunit, C-terminal domain"/>
    <property type="match status" value="1"/>
</dbReference>
<dbReference type="PANTHER" id="PTHR18895:SF74">
    <property type="entry name" value="MTRF1L RELEASE FACTOR GLUTAMINE METHYLTRANSFERASE"/>
    <property type="match status" value="1"/>
</dbReference>
<gene>
    <name evidence="5" type="primary">prmC</name>
    <name evidence="8" type="ordered locus">Ppha_1085</name>
</gene>
<dbReference type="Gene3D" id="3.40.50.150">
    <property type="entry name" value="Vaccinia Virus protein VP39"/>
    <property type="match status" value="1"/>
</dbReference>
<dbReference type="PANTHER" id="PTHR18895">
    <property type="entry name" value="HEMK METHYLTRANSFERASE"/>
    <property type="match status" value="1"/>
</dbReference>
<evidence type="ECO:0000313" key="9">
    <source>
        <dbReference type="Proteomes" id="UP000002724"/>
    </source>
</evidence>
<dbReference type="InterPro" id="IPR007848">
    <property type="entry name" value="Small_mtfrase_dom"/>
</dbReference>
<dbReference type="eggNOG" id="COG2890">
    <property type="taxonomic scope" value="Bacteria"/>
</dbReference>
<dbReference type="KEGG" id="pph:Ppha_1085"/>
<feature type="domain" description="Release factor glutamine methyltransferase N-terminal" evidence="7">
    <location>
        <begin position="14"/>
        <end position="84"/>
    </location>
</feature>
<dbReference type="InterPro" id="IPR002052">
    <property type="entry name" value="DNA_methylase_N6_adenine_CS"/>
</dbReference>
<dbReference type="InterPro" id="IPR050320">
    <property type="entry name" value="N5-glutamine_MTase"/>
</dbReference>
<dbReference type="EMBL" id="CP001110">
    <property type="protein sequence ID" value="ACF43364.1"/>
    <property type="molecule type" value="Genomic_DNA"/>
</dbReference>
<dbReference type="STRING" id="324925.Ppha_1085"/>
<evidence type="ECO:0000256" key="2">
    <source>
        <dbReference type="ARBA" id="ARBA00022679"/>
    </source>
</evidence>
<dbReference type="InterPro" id="IPR040758">
    <property type="entry name" value="PrmC_N"/>
</dbReference>
<feature type="binding site" evidence="5">
    <location>
        <begin position="206"/>
        <end position="209"/>
    </location>
    <ligand>
        <name>substrate</name>
    </ligand>
</feature>
<feature type="binding site" evidence="5">
    <location>
        <begin position="134"/>
        <end position="138"/>
    </location>
    <ligand>
        <name>S-adenosyl-L-methionine</name>
        <dbReference type="ChEBI" id="CHEBI:59789"/>
    </ligand>
</feature>
<evidence type="ECO:0000313" key="8">
    <source>
        <dbReference type="EMBL" id="ACF43364.1"/>
    </source>
</evidence>
<dbReference type="GO" id="GO:0102559">
    <property type="term" value="F:peptide chain release factor N(5)-glutamine methyltransferase activity"/>
    <property type="evidence" value="ECO:0007669"/>
    <property type="project" value="UniProtKB-EC"/>
</dbReference>
<dbReference type="EC" id="2.1.1.297" evidence="5"/>
<accession>B4SG53</accession>
<dbReference type="AlphaFoldDB" id="B4SG53"/>
<sequence length="299" mass="33315">MGVMEEVKEWEVVELLKTTTAFFVTKKVDEPRISAELLLGHVLGKSRLELYLHHNRPVYQDELDRFRRLCRQRIEGRPVQYLTGEQYFYGLQFFVDERVLIPRPETELLVEQVLDALGMTGRGGSRKAKILDIGTGSGCIAVTLAKLFPELTVSAIDCSLEALEVARINVLKHGVESQVSCIHADFFDEFFATRLPETSYDLIVSNPPYIPVCEWEGLQREVKQYEPKIALTTPQGVECYHAIAAQAAKLLVPGGRLCFELHADAAAVVSELLEANGFGGITVTKDYSGLDRILSAISG</sequence>
<dbReference type="GO" id="GO:0003676">
    <property type="term" value="F:nucleic acid binding"/>
    <property type="evidence" value="ECO:0007669"/>
    <property type="project" value="InterPro"/>
</dbReference>
<evidence type="ECO:0000256" key="4">
    <source>
        <dbReference type="ARBA" id="ARBA00048391"/>
    </source>
</evidence>
<dbReference type="CDD" id="cd02440">
    <property type="entry name" value="AdoMet_MTases"/>
    <property type="match status" value="1"/>
</dbReference>
<feature type="binding site" evidence="5">
    <location>
        <position position="206"/>
    </location>
    <ligand>
        <name>S-adenosyl-L-methionine</name>
        <dbReference type="ChEBI" id="CHEBI:59789"/>
    </ligand>
</feature>
<keyword evidence="9" id="KW-1185">Reference proteome</keyword>
<dbReference type="HOGENOM" id="CLU_018398_3_1_10"/>
<dbReference type="Pfam" id="PF17827">
    <property type="entry name" value="PrmC_N"/>
    <property type="match status" value="1"/>
</dbReference>
<dbReference type="InterPro" id="IPR019874">
    <property type="entry name" value="RF_methyltr_PrmC"/>
</dbReference>
<keyword evidence="2 5" id="KW-0808">Transferase</keyword>
<feature type="binding site" evidence="5">
    <location>
        <position position="186"/>
    </location>
    <ligand>
        <name>S-adenosyl-L-methionine</name>
        <dbReference type="ChEBI" id="CHEBI:59789"/>
    </ligand>
</feature>
<dbReference type="GO" id="GO:0032259">
    <property type="term" value="P:methylation"/>
    <property type="evidence" value="ECO:0007669"/>
    <property type="project" value="UniProtKB-KW"/>
</dbReference>
<evidence type="ECO:0000256" key="3">
    <source>
        <dbReference type="ARBA" id="ARBA00022691"/>
    </source>
</evidence>
<dbReference type="NCBIfam" id="TIGR00536">
    <property type="entry name" value="hemK_fam"/>
    <property type="match status" value="1"/>
</dbReference>
<keyword evidence="3 5" id="KW-0949">S-adenosyl-L-methionine</keyword>
<keyword evidence="1 5" id="KW-0489">Methyltransferase</keyword>
<dbReference type="InterPro" id="IPR004556">
    <property type="entry name" value="HemK-like"/>
</dbReference>
<comment type="similarity">
    <text evidence="5">Belongs to the protein N5-glutamine methyltransferase family. PrmC subfamily.</text>
</comment>
<dbReference type="NCBIfam" id="TIGR03534">
    <property type="entry name" value="RF_mod_PrmC"/>
    <property type="match status" value="1"/>
</dbReference>
<dbReference type="Proteomes" id="UP000002724">
    <property type="component" value="Chromosome"/>
</dbReference>
<dbReference type="RefSeq" id="WP_012507856.1">
    <property type="nucleotide sequence ID" value="NC_011060.1"/>
</dbReference>
<dbReference type="Pfam" id="PF05175">
    <property type="entry name" value="MTS"/>
    <property type="match status" value="1"/>
</dbReference>
<evidence type="ECO:0000259" key="7">
    <source>
        <dbReference type="Pfam" id="PF17827"/>
    </source>
</evidence>
<evidence type="ECO:0000256" key="5">
    <source>
        <dbReference type="HAMAP-Rule" id="MF_02126"/>
    </source>
</evidence>
<name>B4SG53_PELPB</name>
<comment type="catalytic activity">
    <reaction evidence="4 5">
        <text>L-glutaminyl-[peptide chain release factor] + S-adenosyl-L-methionine = N(5)-methyl-L-glutaminyl-[peptide chain release factor] + S-adenosyl-L-homocysteine + H(+)</text>
        <dbReference type="Rhea" id="RHEA:42896"/>
        <dbReference type="Rhea" id="RHEA-COMP:10271"/>
        <dbReference type="Rhea" id="RHEA-COMP:10272"/>
        <dbReference type="ChEBI" id="CHEBI:15378"/>
        <dbReference type="ChEBI" id="CHEBI:30011"/>
        <dbReference type="ChEBI" id="CHEBI:57856"/>
        <dbReference type="ChEBI" id="CHEBI:59789"/>
        <dbReference type="ChEBI" id="CHEBI:61891"/>
        <dbReference type="EC" id="2.1.1.297"/>
    </reaction>
</comment>